<dbReference type="CDD" id="cd04301">
    <property type="entry name" value="NAT_SF"/>
    <property type="match status" value="1"/>
</dbReference>
<dbReference type="Pfam" id="PF13508">
    <property type="entry name" value="Acetyltransf_7"/>
    <property type="match status" value="1"/>
</dbReference>
<dbReference type="Gene3D" id="3.40.630.90">
    <property type="match status" value="1"/>
</dbReference>
<dbReference type="SUPFAM" id="SSF55729">
    <property type="entry name" value="Acyl-CoA N-acyltransferases (Nat)"/>
    <property type="match status" value="1"/>
</dbReference>
<organism evidence="3 4">
    <name type="scientific">Thalassococcus profundi</name>
    <dbReference type="NCBI Taxonomy" id="2282382"/>
    <lineage>
        <taxon>Bacteria</taxon>
        <taxon>Pseudomonadati</taxon>
        <taxon>Pseudomonadota</taxon>
        <taxon>Alphaproteobacteria</taxon>
        <taxon>Rhodobacterales</taxon>
        <taxon>Roseobacteraceae</taxon>
        <taxon>Thalassococcus</taxon>
    </lineage>
</organism>
<dbReference type="InterPro" id="IPR041496">
    <property type="entry name" value="YitH/HolE_GNAT"/>
</dbReference>
<evidence type="ECO:0000259" key="2">
    <source>
        <dbReference type="PROSITE" id="PS51186"/>
    </source>
</evidence>
<dbReference type="PANTHER" id="PTHR47237:SF2">
    <property type="entry name" value="BLL4206 PROTEIN"/>
    <property type="match status" value="1"/>
</dbReference>
<gene>
    <name evidence="3" type="ORF">DU478_18565</name>
</gene>
<proteinExistence type="predicted"/>
<protein>
    <submittedName>
        <fullName evidence="3">N-acetyltransferase</fullName>
    </submittedName>
</protein>
<dbReference type="InterPro" id="IPR000182">
    <property type="entry name" value="GNAT_dom"/>
</dbReference>
<dbReference type="AlphaFoldDB" id="A0A369TK13"/>
<feature type="domain" description="N-acetyltransferase" evidence="2">
    <location>
        <begin position="32"/>
        <end position="165"/>
    </location>
</feature>
<evidence type="ECO:0000313" key="3">
    <source>
        <dbReference type="EMBL" id="RDD64735.1"/>
    </source>
</evidence>
<keyword evidence="3" id="KW-0808">Transferase</keyword>
<evidence type="ECO:0000256" key="1">
    <source>
        <dbReference type="SAM" id="MobiDB-lite"/>
    </source>
</evidence>
<dbReference type="InterPro" id="IPR016181">
    <property type="entry name" value="Acyl_CoA_acyltransferase"/>
</dbReference>
<feature type="compositionally biased region" description="Basic and acidic residues" evidence="1">
    <location>
        <begin position="1"/>
        <end position="15"/>
    </location>
</feature>
<name>A0A369TK13_9RHOB</name>
<dbReference type="PANTHER" id="PTHR47237">
    <property type="entry name" value="SLL0310 PROTEIN"/>
    <property type="match status" value="1"/>
</dbReference>
<dbReference type="EMBL" id="QPMK01000018">
    <property type="protein sequence ID" value="RDD64735.1"/>
    <property type="molecule type" value="Genomic_DNA"/>
</dbReference>
<accession>A0A369TK13</accession>
<dbReference type="Proteomes" id="UP000253977">
    <property type="component" value="Unassembled WGS sequence"/>
</dbReference>
<comment type="caution">
    <text evidence="3">The sequence shown here is derived from an EMBL/GenBank/DDBJ whole genome shotgun (WGS) entry which is preliminary data.</text>
</comment>
<dbReference type="Gene3D" id="3.40.630.30">
    <property type="match status" value="1"/>
</dbReference>
<sequence>MMPRPDRYASGERSRTATMTRGDTPSPALSAVEIVAFTPAHLEAAQALSTAVGWAHRVEDWALNLSVSRGVIGLADGQVVATALCSLHGPVATLNMIIVDDSMRGRGLGRKVMEAAMAQAEDREMRLVATPEGTPLYRKLGFVESGGIIQMGGTARAATPECDVQVGPADPQRLAEMDFAASGMERGALLARIAETGETLTAEGGFAMLRQFGRGHVLGPVVARDAAAARALMAAASCRMAGQPLRIDVYEDLGLVPFIEGLGLAVTGTGTPMVRGVKARTTSEYRTHALVSQALG</sequence>
<reference evidence="3 4" key="1">
    <citation type="submission" date="2018-07" db="EMBL/GenBank/DDBJ databases">
        <title>Thalassococcus profundi sp. nov., a marine bacterium isolated from deep seawater of Okinawa Trough.</title>
        <authorList>
            <person name="Yu M."/>
        </authorList>
    </citation>
    <scope>NUCLEOTIDE SEQUENCE [LARGE SCALE GENOMIC DNA]</scope>
    <source>
        <strain evidence="3 4">WRAS1</strain>
    </source>
</reference>
<evidence type="ECO:0000313" key="4">
    <source>
        <dbReference type="Proteomes" id="UP000253977"/>
    </source>
</evidence>
<feature type="region of interest" description="Disordered" evidence="1">
    <location>
        <begin position="1"/>
        <end position="25"/>
    </location>
</feature>
<dbReference type="Pfam" id="PF18014">
    <property type="entry name" value="Acetyltransf_18"/>
    <property type="match status" value="1"/>
</dbReference>
<dbReference type="PROSITE" id="PS51186">
    <property type="entry name" value="GNAT"/>
    <property type="match status" value="1"/>
</dbReference>
<keyword evidence="4" id="KW-1185">Reference proteome</keyword>
<dbReference type="GO" id="GO:0016747">
    <property type="term" value="F:acyltransferase activity, transferring groups other than amino-acyl groups"/>
    <property type="evidence" value="ECO:0007669"/>
    <property type="project" value="InterPro"/>
</dbReference>
<dbReference type="InterPro" id="IPR052729">
    <property type="entry name" value="Acyl/Acetyltrans_Enzymes"/>
</dbReference>